<proteinExistence type="predicted"/>
<dbReference type="GO" id="GO:0016868">
    <property type="term" value="F:intramolecular phosphotransferase activity"/>
    <property type="evidence" value="ECO:0007669"/>
    <property type="project" value="InterPro"/>
</dbReference>
<dbReference type="EMBL" id="CACRXK020013093">
    <property type="protein sequence ID" value="CAB4024549.1"/>
    <property type="molecule type" value="Genomic_DNA"/>
</dbReference>
<gene>
    <name evidence="1" type="ORF">PACLA_8A022512</name>
</gene>
<dbReference type="Gene3D" id="3.30.310.50">
    <property type="entry name" value="Alpha-D-phosphohexomutase, C-terminal domain"/>
    <property type="match status" value="1"/>
</dbReference>
<dbReference type="InterPro" id="IPR036900">
    <property type="entry name" value="A-D-PHexomutase_C_sf"/>
</dbReference>
<accession>A0A7D9J8Q4</accession>
<evidence type="ECO:0000313" key="2">
    <source>
        <dbReference type="Proteomes" id="UP001152795"/>
    </source>
</evidence>
<name>A0A7D9J8Q4_PARCT</name>
<protein>
    <submittedName>
        <fullName evidence="1">Phosphoacetylglucosamine mutase</fullName>
    </submittedName>
</protein>
<feature type="non-terminal residue" evidence="1">
    <location>
        <position position="1"/>
    </location>
</feature>
<dbReference type="AlphaFoldDB" id="A0A7D9J8Q4"/>
<dbReference type="Proteomes" id="UP001152795">
    <property type="component" value="Unassembled WGS sequence"/>
</dbReference>
<sequence length="58" mass="6269">IDFDALQLYNNPITIIRTISTEDVVRVYAEAETREDADSLAVAGKVFDLAGGVGTRPT</sequence>
<comment type="caution">
    <text evidence="1">The sequence shown here is derived from an EMBL/GenBank/DDBJ whole genome shotgun (WGS) entry which is preliminary data.</text>
</comment>
<organism evidence="1 2">
    <name type="scientific">Paramuricea clavata</name>
    <name type="common">Red gorgonian</name>
    <name type="synonym">Violescent sea-whip</name>
    <dbReference type="NCBI Taxonomy" id="317549"/>
    <lineage>
        <taxon>Eukaryota</taxon>
        <taxon>Metazoa</taxon>
        <taxon>Cnidaria</taxon>
        <taxon>Anthozoa</taxon>
        <taxon>Octocorallia</taxon>
        <taxon>Malacalcyonacea</taxon>
        <taxon>Plexauridae</taxon>
        <taxon>Paramuricea</taxon>
    </lineage>
</organism>
<evidence type="ECO:0000313" key="1">
    <source>
        <dbReference type="EMBL" id="CAB4024549.1"/>
    </source>
</evidence>
<keyword evidence="2" id="KW-1185">Reference proteome</keyword>
<reference evidence="1" key="1">
    <citation type="submission" date="2020-04" db="EMBL/GenBank/DDBJ databases">
        <authorList>
            <person name="Alioto T."/>
            <person name="Alioto T."/>
            <person name="Gomez Garrido J."/>
        </authorList>
    </citation>
    <scope>NUCLEOTIDE SEQUENCE</scope>
    <source>
        <strain evidence="1">A484AB</strain>
    </source>
</reference>
<dbReference type="SUPFAM" id="SSF55957">
    <property type="entry name" value="Phosphoglucomutase, C-terminal domain"/>
    <property type="match status" value="1"/>
</dbReference>
<dbReference type="OrthoDB" id="1928at2759"/>